<dbReference type="RefSeq" id="WP_157306644.1">
    <property type="nucleotide sequence ID" value="NZ_WRXN01000005.1"/>
</dbReference>
<reference evidence="1 2" key="1">
    <citation type="submission" date="2019-12" db="EMBL/GenBank/DDBJ databases">
        <title>Chitinophaga sp. strain ysch24 (GDMCC 1.1355), whole genome shotgun sequence.</title>
        <authorList>
            <person name="Zhang X."/>
        </authorList>
    </citation>
    <scope>NUCLEOTIDE SEQUENCE [LARGE SCALE GENOMIC DNA]</scope>
    <source>
        <strain evidence="2">ysch24</strain>
    </source>
</reference>
<dbReference type="Proteomes" id="UP000461730">
    <property type="component" value="Unassembled WGS sequence"/>
</dbReference>
<dbReference type="EMBL" id="WRXN01000005">
    <property type="protein sequence ID" value="MVT09215.1"/>
    <property type="molecule type" value="Genomic_DNA"/>
</dbReference>
<evidence type="ECO:0000313" key="1">
    <source>
        <dbReference type="EMBL" id="MVT09215.1"/>
    </source>
</evidence>
<dbReference type="AlphaFoldDB" id="A0A7K1U5G5"/>
<evidence type="ECO:0000313" key="2">
    <source>
        <dbReference type="Proteomes" id="UP000461730"/>
    </source>
</evidence>
<name>A0A7K1U5G5_9BACT</name>
<accession>A0A7K1U5G5</accession>
<comment type="caution">
    <text evidence="1">The sequence shown here is derived from an EMBL/GenBank/DDBJ whole genome shotgun (WGS) entry which is preliminary data.</text>
</comment>
<dbReference type="Pfam" id="PF11692">
    <property type="entry name" value="DUF3289"/>
    <property type="match status" value="1"/>
</dbReference>
<organism evidence="1 2">
    <name type="scientific">Chitinophaga tropicalis</name>
    <dbReference type="NCBI Taxonomy" id="2683588"/>
    <lineage>
        <taxon>Bacteria</taxon>
        <taxon>Pseudomonadati</taxon>
        <taxon>Bacteroidota</taxon>
        <taxon>Chitinophagia</taxon>
        <taxon>Chitinophagales</taxon>
        <taxon>Chitinophagaceae</taxon>
        <taxon>Chitinophaga</taxon>
    </lineage>
</organism>
<keyword evidence="2" id="KW-1185">Reference proteome</keyword>
<protein>
    <submittedName>
        <fullName evidence="1">DUF3289 family protein</fullName>
    </submittedName>
</protein>
<sequence>MSENNVGSFIVISKKYTENGENIRWNSAGETSLQSGKRVRMAGKQEGVTFHKNDPVNLNTATPVKVLKVTGPNSVVNQNTYEFEATAFSEQVPDNQLMLVRWAYSFDGGKTIEPFKTGTTHAEKGIAYKQVTVQGNKVDKEVSVYAYFRKPDPNVKATSKVIYLPLIVDAYRVPGLNEDGSDIANDMAYGNGQPRKPVYSAGELASYKTNYLDPGFDIGRDGKFANAGNGSKGIYSEKQTLETGALMRFSNATSTNSSLFEQFRTMVNLMARGDLNDNIHSMIDKFERNEGGTYENAKLTAAVQENPSTVRFCTGIEDEMADRIKKAGGELTTMEDKKIYYGSEAGYTRNHPYGHPSFPYGRDYNIVKGLTIAINDVWCYKVTLTAFKITGNNYKAKYEVQLWDHFGLDLPDMQKFYSYGAGFRAWFLLQHMRGYKPFLTKVRFEKEFTGNITEGAQERKNKRK</sequence>
<dbReference type="InterPro" id="IPR017483">
    <property type="entry name" value="CHP03034"/>
</dbReference>
<proteinExistence type="predicted"/>
<gene>
    <name evidence="1" type="ORF">GO493_13165</name>
</gene>